<dbReference type="RefSeq" id="XP_034414681.1">
    <property type="nucleotide sequence ID" value="XM_034558790.1"/>
</dbReference>
<feature type="compositionally biased region" description="Polar residues" evidence="11">
    <location>
        <begin position="503"/>
        <end position="514"/>
    </location>
</feature>
<evidence type="ECO:0000256" key="1">
    <source>
        <dbReference type="ARBA" id="ARBA00004177"/>
    </source>
</evidence>
<comment type="subcellular location">
    <subcellularLocation>
        <location evidence="2">Cytoplasm</location>
    </subcellularLocation>
    <subcellularLocation>
        <location evidence="10">Endomembrane system</location>
        <topology evidence="10">Peripheral membrane protein</topology>
        <orientation evidence="10">Cytoplasmic side</orientation>
    </subcellularLocation>
    <subcellularLocation>
        <location evidence="1">Endosome</location>
    </subcellularLocation>
</comment>
<feature type="compositionally biased region" description="Basic and acidic residues" evidence="11">
    <location>
        <begin position="290"/>
        <end position="300"/>
    </location>
</feature>
<dbReference type="GeneID" id="117748739"/>
<evidence type="ECO:0000256" key="8">
    <source>
        <dbReference type="ARBA" id="ARBA00023121"/>
    </source>
</evidence>
<reference evidence="13" key="1">
    <citation type="submission" date="2025-08" db="UniProtKB">
        <authorList>
            <consortium name="Ensembl"/>
        </authorList>
    </citation>
    <scope>IDENTIFICATION</scope>
</reference>
<dbReference type="InterPro" id="IPR036871">
    <property type="entry name" value="PX_dom_sf"/>
</dbReference>
<dbReference type="PANTHER" id="PTHR46209">
    <property type="entry name" value="PX DOMAIN-CONTAINING PROTEIN"/>
    <property type="match status" value="1"/>
</dbReference>
<dbReference type="SMART" id="SM00312">
    <property type="entry name" value="PX"/>
    <property type="match status" value="1"/>
</dbReference>
<evidence type="ECO:0000256" key="6">
    <source>
        <dbReference type="ARBA" id="ARBA00022753"/>
    </source>
</evidence>
<dbReference type="Gene3D" id="3.30.1520.10">
    <property type="entry name" value="Phox-like domain"/>
    <property type="match status" value="1"/>
</dbReference>
<dbReference type="InterPro" id="IPR043544">
    <property type="entry name" value="SNX10/11"/>
</dbReference>
<organism evidence="13 14">
    <name type="scientific">Cyclopterus lumpus</name>
    <name type="common">Lumpsucker</name>
    <dbReference type="NCBI Taxonomy" id="8103"/>
    <lineage>
        <taxon>Eukaryota</taxon>
        <taxon>Metazoa</taxon>
        <taxon>Chordata</taxon>
        <taxon>Craniata</taxon>
        <taxon>Vertebrata</taxon>
        <taxon>Euteleostomi</taxon>
        <taxon>Actinopterygii</taxon>
        <taxon>Neopterygii</taxon>
        <taxon>Teleostei</taxon>
        <taxon>Neoteleostei</taxon>
        <taxon>Acanthomorphata</taxon>
        <taxon>Eupercaria</taxon>
        <taxon>Perciformes</taxon>
        <taxon>Cottioidei</taxon>
        <taxon>Cottales</taxon>
        <taxon>Cyclopteridae</taxon>
        <taxon>Cyclopterus</taxon>
    </lineage>
</organism>
<keyword evidence="8" id="KW-0446">Lipid-binding</keyword>
<evidence type="ECO:0000256" key="3">
    <source>
        <dbReference type="ARBA" id="ARBA00010883"/>
    </source>
</evidence>
<keyword evidence="6" id="KW-0967">Endosome</keyword>
<keyword evidence="9" id="KW-0472">Membrane</keyword>
<keyword evidence="7" id="KW-0653">Protein transport</keyword>
<proteinExistence type="inferred from homology"/>
<evidence type="ECO:0000256" key="4">
    <source>
        <dbReference type="ARBA" id="ARBA00022448"/>
    </source>
</evidence>
<dbReference type="GO" id="GO:0006886">
    <property type="term" value="P:intracellular protein transport"/>
    <property type="evidence" value="ECO:0007669"/>
    <property type="project" value="InterPro"/>
</dbReference>
<feature type="compositionally biased region" description="Basic and acidic residues" evidence="11">
    <location>
        <begin position="336"/>
        <end position="353"/>
    </location>
</feature>
<evidence type="ECO:0000256" key="5">
    <source>
        <dbReference type="ARBA" id="ARBA00022490"/>
    </source>
</evidence>
<evidence type="ECO:0000313" key="13">
    <source>
        <dbReference type="Ensembl" id="ENSCLMP00005050734.1"/>
    </source>
</evidence>
<comment type="similarity">
    <text evidence="3">Belongs to the sorting nexin family.</text>
</comment>
<feature type="compositionally biased region" description="Basic and acidic residues" evidence="11">
    <location>
        <begin position="367"/>
        <end position="381"/>
    </location>
</feature>
<evidence type="ECO:0000256" key="9">
    <source>
        <dbReference type="ARBA" id="ARBA00023136"/>
    </source>
</evidence>
<feature type="domain" description="PX" evidence="12">
    <location>
        <begin position="10"/>
        <end position="126"/>
    </location>
</feature>
<evidence type="ECO:0000313" key="14">
    <source>
        <dbReference type="Proteomes" id="UP000694565"/>
    </source>
</evidence>
<dbReference type="OrthoDB" id="5227681at2759"/>
<evidence type="ECO:0000256" key="11">
    <source>
        <dbReference type="SAM" id="MobiDB-lite"/>
    </source>
</evidence>
<dbReference type="Pfam" id="PF00787">
    <property type="entry name" value="PX"/>
    <property type="match status" value="1"/>
</dbReference>
<feature type="compositionally biased region" description="Acidic residues" evidence="11">
    <location>
        <begin position="434"/>
        <end position="445"/>
    </location>
</feature>
<dbReference type="CTD" id="29916"/>
<feature type="compositionally biased region" description="Basic and acidic residues" evidence="11">
    <location>
        <begin position="410"/>
        <end position="421"/>
    </location>
</feature>
<dbReference type="KEGG" id="clum:117748739"/>
<dbReference type="PANTHER" id="PTHR46209:SF1">
    <property type="entry name" value="SORTING NEXIN-11"/>
    <property type="match status" value="1"/>
</dbReference>
<evidence type="ECO:0000256" key="10">
    <source>
        <dbReference type="ARBA" id="ARBA00029433"/>
    </source>
</evidence>
<dbReference type="RefSeq" id="XP_034414682.1">
    <property type="nucleotide sequence ID" value="XM_034558791.1"/>
</dbReference>
<dbReference type="GO" id="GO:0016050">
    <property type="term" value="P:vesicle organization"/>
    <property type="evidence" value="ECO:0007669"/>
    <property type="project" value="TreeGrafter"/>
</dbReference>
<dbReference type="Ensembl" id="ENSCLMT00005052393.1">
    <property type="protein sequence ID" value="ENSCLMP00005050734.1"/>
    <property type="gene ID" value="ENSCLMG00005022996.1"/>
</dbReference>
<dbReference type="SUPFAM" id="SSF64268">
    <property type="entry name" value="PX domain"/>
    <property type="match status" value="1"/>
</dbReference>
<feature type="compositionally biased region" description="Acidic residues" evidence="11">
    <location>
        <begin position="519"/>
        <end position="532"/>
    </location>
</feature>
<evidence type="ECO:0000256" key="7">
    <source>
        <dbReference type="ARBA" id="ARBA00022927"/>
    </source>
</evidence>
<dbReference type="InterPro" id="IPR001683">
    <property type="entry name" value="PX_dom"/>
</dbReference>
<keyword evidence="4" id="KW-0813">Transport</keyword>
<dbReference type="GeneTree" id="ENSGT00940000160113"/>
<evidence type="ECO:0000256" key="2">
    <source>
        <dbReference type="ARBA" id="ARBA00004496"/>
    </source>
</evidence>
<protein>
    <recommendedName>
        <fullName evidence="12">PX domain-containing protein</fullName>
    </recommendedName>
</protein>
<reference evidence="13" key="2">
    <citation type="submission" date="2025-09" db="UniProtKB">
        <authorList>
            <consortium name="Ensembl"/>
        </authorList>
    </citation>
    <scope>IDENTIFICATION</scope>
</reference>
<dbReference type="PROSITE" id="PS50195">
    <property type="entry name" value="PX"/>
    <property type="match status" value="1"/>
</dbReference>
<name>A0A8C3GCQ3_CYCLU</name>
<dbReference type="AlphaFoldDB" id="A0A8C3GCQ3"/>
<dbReference type="Proteomes" id="UP000694565">
    <property type="component" value="Unplaced"/>
</dbReference>
<feature type="region of interest" description="Disordered" evidence="11">
    <location>
        <begin position="290"/>
        <end position="532"/>
    </location>
</feature>
<dbReference type="GO" id="GO:1901981">
    <property type="term" value="F:phosphatidylinositol phosphate binding"/>
    <property type="evidence" value="ECO:0007669"/>
    <property type="project" value="TreeGrafter"/>
</dbReference>
<accession>A0A8C3GCQ3</accession>
<keyword evidence="14" id="KW-1185">Reference proteome</keyword>
<keyword evidence="5" id="KW-0963">Cytoplasm</keyword>
<sequence>MISNQEKDEFVAVRVQDPRMQNEGSWNSYVDYKIFLHTNSKAFTAKTSCVRRRYSEFSWLKKKLQKNTGLVPVPELPGKSFFFFSSEDFLEKRRKGLQAFLDNVVNMTVCLSDSQLHLFLQTQLPVGHIQDCVNGHTPYSVTDAILTYASSNRGYAQAQEEDAVKAPSLTVSYESMESPAPHQPKDLFSSELLFCGDPDPPGGSPEICEGDAVELQSEESSSVRIVQKDDRLQAEAIFFLGGSLDDLEGLGLAEPTQQSSCCRTRIQTPAEVHSPVGAGLLEEECWVREEGADETGPHPDSEEEEDQRESSGQAKPENVDSEPEEFANSAAMSYFMDRDFEERGTESDTRSQEEVLDVVCGEPPVLEEFKSPDGRSDESQSKAETALPAEIHQETLDVLGVPGDLVQQADRADLDAAEDGHSSSNESIAKVSDDESVSGDAEDSIPEASGWSPLEASSRTILDLYTNGHSVGKGDVSAPEDEDEEPRNATGKSLDALEDLTENSDFSILESSCTAAGEGPEEVEEEEEEEER</sequence>
<dbReference type="GO" id="GO:0005768">
    <property type="term" value="C:endosome"/>
    <property type="evidence" value="ECO:0007669"/>
    <property type="project" value="UniProtKB-SubCell"/>
</dbReference>
<gene>
    <name evidence="13" type="primary">snx11</name>
</gene>
<evidence type="ECO:0000259" key="12">
    <source>
        <dbReference type="PROSITE" id="PS50195"/>
    </source>
</evidence>